<sequence length="188" mass="19457">MTAINDGDKHGEKALRLVEDTADIAVSPDELKAAMRQLAGGVSVVTAGFGDGRTGATVTSATALSVDPPTIIVNINRGSSVWPAISRHNHFCVNVLSAAQQTVADRFAGKDGIKGVARYAGAEWYTLESGALALTGALAAVDCAVEDVIERHTHAIIIGRVLKIVAGGGEPLVYHNGGYRLLDLLSGA</sequence>
<reference evidence="4 5" key="1">
    <citation type="submission" date="2024-03" db="EMBL/GenBank/DDBJ databases">
        <title>Reference genomes for the five species model microbial community.</title>
        <authorList>
            <person name="Padfield D."/>
        </authorList>
    </citation>
    <scope>NUCLEOTIDE SEQUENCE [LARGE SCALE GENOMIC DNA]</scope>
    <source>
        <strain evidence="4 5">AB1</strain>
    </source>
</reference>
<dbReference type="Gene3D" id="2.30.110.10">
    <property type="entry name" value="Electron Transport, Fmn-binding Protein, Chain A"/>
    <property type="match status" value="1"/>
</dbReference>
<evidence type="ECO:0000256" key="1">
    <source>
        <dbReference type="ARBA" id="ARBA00008898"/>
    </source>
</evidence>
<dbReference type="InterPro" id="IPR050268">
    <property type="entry name" value="NADH-dep_flavin_reductase"/>
</dbReference>
<comment type="similarity">
    <text evidence="1">Belongs to the non-flavoprotein flavin reductase family.</text>
</comment>
<dbReference type="GO" id="GO:0016646">
    <property type="term" value="F:oxidoreductase activity, acting on the CH-NH group of donors, NAD or NADP as acceptor"/>
    <property type="evidence" value="ECO:0007669"/>
    <property type="project" value="UniProtKB-ARBA"/>
</dbReference>
<dbReference type="AlphaFoldDB" id="A0ABD5JSS1"/>
<evidence type="ECO:0000256" key="2">
    <source>
        <dbReference type="ARBA" id="ARBA00023002"/>
    </source>
</evidence>
<evidence type="ECO:0000259" key="3">
    <source>
        <dbReference type="SMART" id="SM00903"/>
    </source>
</evidence>
<dbReference type="InterPro" id="IPR012349">
    <property type="entry name" value="Split_barrel_FMN-bd"/>
</dbReference>
<protein>
    <submittedName>
        <fullName evidence="4">Flavin reductase family protein</fullName>
        <ecNumber evidence="4">1.-.-.-</ecNumber>
    </submittedName>
</protein>
<organism evidence="4 5">
    <name type="scientific">Ochrobactrum teleogrylli</name>
    <dbReference type="NCBI Taxonomy" id="2479765"/>
    <lineage>
        <taxon>Bacteria</taxon>
        <taxon>Pseudomonadati</taxon>
        <taxon>Pseudomonadota</taxon>
        <taxon>Alphaproteobacteria</taxon>
        <taxon>Hyphomicrobiales</taxon>
        <taxon>Brucellaceae</taxon>
        <taxon>Brucella/Ochrobactrum group</taxon>
        <taxon>Ochrobactrum</taxon>
    </lineage>
</organism>
<comment type="caution">
    <text evidence="4">The sequence shown here is derived from an EMBL/GenBank/DDBJ whole genome shotgun (WGS) entry which is preliminary data.</text>
</comment>
<dbReference type="SUPFAM" id="SSF50475">
    <property type="entry name" value="FMN-binding split barrel"/>
    <property type="match status" value="1"/>
</dbReference>
<feature type="domain" description="Flavin reductase like" evidence="3">
    <location>
        <begin position="35"/>
        <end position="181"/>
    </location>
</feature>
<dbReference type="InterPro" id="IPR002563">
    <property type="entry name" value="Flavin_Rdtase-like_dom"/>
</dbReference>
<proteinExistence type="inferred from homology"/>
<dbReference type="SMART" id="SM00903">
    <property type="entry name" value="Flavin_Reduct"/>
    <property type="match status" value="1"/>
</dbReference>
<accession>A0ABD5JSS1</accession>
<dbReference type="EMBL" id="JBBHKQ010000001">
    <property type="protein sequence ID" value="MEJ5899714.1"/>
    <property type="molecule type" value="Genomic_DNA"/>
</dbReference>
<dbReference type="RefSeq" id="WP_339439251.1">
    <property type="nucleotide sequence ID" value="NZ_JBBHKQ010000001.1"/>
</dbReference>
<evidence type="ECO:0000313" key="4">
    <source>
        <dbReference type="EMBL" id="MEJ5899714.1"/>
    </source>
</evidence>
<dbReference type="PANTHER" id="PTHR30466:SF11">
    <property type="entry name" value="FLAVIN-DEPENDENT MONOOXYGENASE, REDUCTASE SUBUNIT HSAB"/>
    <property type="match status" value="1"/>
</dbReference>
<evidence type="ECO:0000313" key="5">
    <source>
        <dbReference type="Proteomes" id="UP001362311"/>
    </source>
</evidence>
<dbReference type="PANTHER" id="PTHR30466">
    <property type="entry name" value="FLAVIN REDUCTASE"/>
    <property type="match status" value="1"/>
</dbReference>
<dbReference type="EC" id="1.-.-.-" evidence="4"/>
<dbReference type="Proteomes" id="UP001362311">
    <property type="component" value="Unassembled WGS sequence"/>
</dbReference>
<dbReference type="Pfam" id="PF01613">
    <property type="entry name" value="Flavin_Reduct"/>
    <property type="match status" value="1"/>
</dbReference>
<gene>
    <name evidence="4" type="ORF">WIX40_06250</name>
</gene>
<keyword evidence="2 4" id="KW-0560">Oxidoreductase</keyword>
<name>A0ABD5JSS1_9HYPH</name>